<name>A0A653SFC1_BACMY</name>
<gene>
    <name evidence="1" type="ORF">BACI71_120078</name>
</gene>
<dbReference type="Proteomes" id="UP000437562">
    <property type="component" value="Unassembled WGS sequence"/>
</dbReference>
<evidence type="ECO:0000313" key="2">
    <source>
        <dbReference type="Proteomes" id="UP000437562"/>
    </source>
</evidence>
<proteinExistence type="predicted"/>
<sequence>MDKPPLIKVSLYFFASFTQNEIEEFHKYIVIDAETKRELQGGKSYHHYENPYKK</sequence>
<reference evidence="1 2" key="1">
    <citation type="submission" date="2019-10" db="EMBL/GenBank/DDBJ databases">
        <authorList>
            <person name="Karimi E."/>
        </authorList>
    </citation>
    <scope>NUCLEOTIDE SEQUENCE [LARGE SCALE GENOMIC DNA]</scope>
    <source>
        <strain evidence="1">Bacillus sp. 71</strain>
    </source>
</reference>
<dbReference type="AlphaFoldDB" id="A0A653SFC1"/>
<accession>A0A653SFC1</accession>
<protein>
    <submittedName>
        <fullName evidence="1">Uncharacterized protein</fullName>
    </submittedName>
</protein>
<organism evidence="1 2">
    <name type="scientific">Bacillus mycoides</name>
    <dbReference type="NCBI Taxonomy" id="1405"/>
    <lineage>
        <taxon>Bacteria</taxon>
        <taxon>Bacillati</taxon>
        <taxon>Bacillota</taxon>
        <taxon>Bacilli</taxon>
        <taxon>Bacillales</taxon>
        <taxon>Bacillaceae</taxon>
        <taxon>Bacillus</taxon>
        <taxon>Bacillus cereus group</taxon>
    </lineage>
</organism>
<dbReference type="EMBL" id="CABWMC010000004">
    <property type="protein sequence ID" value="VXB66176.1"/>
    <property type="molecule type" value="Genomic_DNA"/>
</dbReference>
<evidence type="ECO:0000313" key="1">
    <source>
        <dbReference type="EMBL" id="VXB66176.1"/>
    </source>
</evidence>